<dbReference type="InterPro" id="IPR051258">
    <property type="entry name" value="Diverse_Substrate_Transporter"/>
</dbReference>
<dbReference type="Proteomes" id="UP000327011">
    <property type="component" value="Unassembled WGS sequence"/>
</dbReference>
<sequence>MSQHVARRKPLMSIEEPAARKTDAQAAWIAESGLVVVAAVFGLTFVVIQDAIENVPPWSFVALRFLLAAGVVAVPYAAQIARLSRSGWGAGAGLGLLLVGGYAFQTIGLVYTTASNSGFITGLYIVFTPLMAALLLRQRVTRWSALCIATAAVGLLLLSGYGGAFHPLGDALTLASSLCFALHIIAMDRAVRLFPTGALVAVQLATCGTLALCIALIKEDFRLPGEWDAWGAIAFTGLAASAFAYFVQAYAQRRTSPTRVSVILGMEPVFAGVFGYWLAGDRLTPLGWAGAATMVIGVLLMDVKPSRMSLKWGRSVFTGRPQAFDIVFTRHGRGRAASRSAVPHTRTAGADGEWLPGHLEGPEGANAPGPSALLSEHGRTG</sequence>
<feature type="transmembrane region" description="Helical" evidence="8">
    <location>
        <begin position="60"/>
        <end position="78"/>
    </location>
</feature>
<keyword evidence="3" id="KW-1003">Cell membrane</keyword>
<feature type="transmembrane region" description="Helical" evidence="8">
    <location>
        <begin position="117"/>
        <end position="136"/>
    </location>
</feature>
<evidence type="ECO:0000256" key="2">
    <source>
        <dbReference type="ARBA" id="ARBA00007362"/>
    </source>
</evidence>
<comment type="caution">
    <text evidence="10">The sequence shown here is derived from an EMBL/GenBank/DDBJ whole genome shotgun (WGS) entry which is preliminary data.</text>
</comment>
<reference evidence="10 11" key="1">
    <citation type="submission" date="2019-09" db="EMBL/GenBank/DDBJ databases">
        <title>Screening of Novel Bioactive Compounds from Soil-Associated.</title>
        <authorList>
            <person name="Gong X."/>
        </authorList>
    </citation>
    <scope>NUCLEOTIDE SEQUENCE [LARGE SCALE GENOMIC DNA]</scope>
    <source>
        <strain evidence="10 11">Gxj-6</strain>
    </source>
</reference>
<evidence type="ECO:0000256" key="7">
    <source>
        <dbReference type="SAM" id="MobiDB-lite"/>
    </source>
</evidence>
<feature type="domain" description="EamA" evidence="9">
    <location>
        <begin position="33"/>
        <end position="159"/>
    </location>
</feature>
<keyword evidence="6 8" id="KW-0472">Membrane</keyword>
<feature type="domain" description="EamA" evidence="9">
    <location>
        <begin position="168"/>
        <end position="301"/>
    </location>
</feature>
<proteinExistence type="inferred from homology"/>
<feature type="transmembrane region" description="Helical" evidence="8">
    <location>
        <begin position="26"/>
        <end position="48"/>
    </location>
</feature>
<name>A0A5J5KAH6_9ACTN</name>
<feature type="transmembrane region" description="Helical" evidence="8">
    <location>
        <begin position="229"/>
        <end position="248"/>
    </location>
</feature>
<evidence type="ECO:0000313" key="11">
    <source>
        <dbReference type="Proteomes" id="UP000327011"/>
    </source>
</evidence>
<dbReference type="EMBL" id="VYTZ01000001">
    <property type="protein sequence ID" value="KAA9381980.1"/>
    <property type="molecule type" value="Genomic_DNA"/>
</dbReference>
<dbReference type="AlphaFoldDB" id="A0A5J5KAH6"/>
<comment type="subcellular location">
    <subcellularLocation>
        <location evidence="1">Cell membrane</location>
        <topology evidence="1">Multi-pass membrane protein</topology>
    </subcellularLocation>
</comment>
<dbReference type="SUPFAM" id="SSF103481">
    <property type="entry name" value="Multidrug resistance efflux transporter EmrE"/>
    <property type="match status" value="2"/>
</dbReference>
<keyword evidence="11" id="KW-1185">Reference proteome</keyword>
<evidence type="ECO:0000256" key="6">
    <source>
        <dbReference type="ARBA" id="ARBA00023136"/>
    </source>
</evidence>
<evidence type="ECO:0000256" key="3">
    <source>
        <dbReference type="ARBA" id="ARBA00022475"/>
    </source>
</evidence>
<dbReference type="GO" id="GO:0005886">
    <property type="term" value="C:plasma membrane"/>
    <property type="evidence" value="ECO:0007669"/>
    <property type="project" value="UniProtKB-SubCell"/>
</dbReference>
<protein>
    <submittedName>
        <fullName evidence="10">DMT family transporter</fullName>
    </submittedName>
</protein>
<evidence type="ECO:0000256" key="1">
    <source>
        <dbReference type="ARBA" id="ARBA00004651"/>
    </source>
</evidence>
<dbReference type="InterPro" id="IPR000620">
    <property type="entry name" value="EamA_dom"/>
</dbReference>
<feature type="transmembrane region" description="Helical" evidence="8">
    <location>
        <begin position="198"/>
        <end position="217"/>
    </location>
</feature>
<dbReference type="PANTHER" id="PTHR42920:SF5">
    <property type="entry name" value="EAMA DOMAIN-CONTAINING PROTEIN"/>
    <property type="match status" value="1"/>
</dbReference>
<dbReference type="Gene3D" id="1.10.3730.20">
    <property type="match status" value="1"/>
</dbReference>
<feature type="transmembrane region" description="Helical" evidence="8">
    <location>
        <begin position="90"/>
        <end position="111"/>
    </location>
</feature>
<feature type="transmembrane region" description="Helical" evidence="8">
    <location>
        <begin position="168"/>
        <end position="186"/>
    </location>
</feature>
<keyword evidence="4 8" id="KW-0812">Transmembrane</keyword>
<feature type="transmembrane region" description="Helical" evidence="8">
    <location>
        <begin position="260"/>
        <end position="279"/>
    </location>
</feature>
<organism evidence="10 11">
    <name type="scientific">Microbispora cellulosiformans</name>
    <dbReference type="NCBI Taxonomy" id="2614688"/>
    <lineage>
        <taxon>Bacteria</taxon>
        <taxon>Bacillati</taxon>
        <taxon>Actinomycetota</taxon>
        <taxon>Actinomycetes</taxon>
        <taxon>Streptosporangiales</taxon>
        <taxon>Streptosporangiaceae</taxon>
        <taxon>Microbispora</taxon>
    </lineage>
</organism>
<evidence type="ECO:0000313" key="10">
    <source>
        <dbReference type="EMBL" id="KAA9381980.1"/>
    </source>
</evidence>
<evidence type="ECO:0000259" key="9">
    <source>
        <dbReference type="Pfam" id="PF00892"/>
    </source>
</evidence>
<feature type="transmembrane region" description="Helical" evidence="8">
    <location>
        <begin position="143"/>
        <end position="162"/>
    </location>
</feature>
<feature type="region of interest" description="Disordered" evidence="7">
    <location>
        <begin position="337"/>
        <end position="381"/>
    </location>
</feature>
<accession>A0A5J5KAH6</accession>
<dbReference type="InterPro" id="IPR037185">
    <property type="entry name" value="EmrE-like"/>
</dbReference>
<gene>
    <name evidence="10" type="ORF">F5972_04035</name>
</gene>
<evidence type="ECO:0000256" key="5">
    <source>
        <dbReference type="ARBA" id="ARBA00022989"/>
    </source>
</evidence>
<evidence type="ECO:0000256" key="4">
    <source>
        <dbReference type="ARBA" id="ARBA00022692"/>
    </source>
</evidence>
<dbReference type="Pfam" id="PF00892">
    <property type="entry name" value="EamA"/>
    <property type="match status" value="2"/>
</dbReference>
<evidence type="ECO:0000256" key="8">
    <source>
        <dbReference type="SAM" id="Phobius"/>
    </source>
</evidence>
<feature type="transmembrane region" description="Helical" evidence="8">
    <location>
        <begin position="285"/>
        <end position="303"/>
    </location>
</feature>
<keyword evidence="5 8" id="KW-1133">Transmembrane helix</keyword>
<dbReference type="PANTHER" id="PTHR42920">
    <property type="entry name" value="OS03G0707200 PROTEIN-RELATED"/>
    <property type="match status" value="1"/>
</dbReference>
<comment type="similarity">
    <text evidence="2">Belongs to the EamA transporter family.</text>
</comment>